<dbReference type="CDD" id="cd17535">
    <property type="entry name" value="REC_NarL-like"/>
    <property type="match status" value="1"/>
</dbReference>
<sequence>MRQGKYKLAIVEDRQVVLDALVEFFQTSANFDLCLMASSAEDFMERWKEQRIDLLLCDIGLPGKSGIETAWYVKRRSAASQVVMYTVFDDKEAIFQALCAGASGYLLKNTPLPKMEEQLLDVLHGGSVMSPHVARMVIGHFNPFLDRSRAPSDVERLTPREIEIVSMLQNGDSYKRVAENSNVSVDTVKFHIRNIYSKLQINSRAELINKYKRPIRE</sequence>
<evidence type="ECO:0000256" key="2">
    <source>
        <dbReference type="ARBA" id="ARBA00023125"/>
    </source>
</evidence>
<dbReference type="PROSITE" id="PS50110">
    <property type="entry name" value="RESPONSE_REGULATORY"/>
    <property type="match status" value="1"/>
</dbReference>
<dbReference type="InterPro" id="IPR001789">
    <property type="entry name" value="Sig_transdc_resp-reg_receiver"/>
</dbReference>
<dbReference type="InterPro" id="IPR000792">
    <property type="entry name" value="Tscrpt_reg_LuxR_C"/>
</dbReference>
<dbReference type="Proteomes" id="UP000660862">
    <property type="component" value="Unassembled WGS sequence"/>
</dbReference>
<dbReference type="SUPFAM" id="SSF46894">
    <property type="entry name" value="C-terminal effector domain of the bipartite response regulators"/>
    <property type="match status" value="1"/>
</dbReference>
<feature type="modified residue" description="4-aspartylphosphate" evidence="3">
    <location>
        <position position="58"/>
    </location>
</feature>
<evidence type="ECO:0000259" key="4">
    <source>
        <dbReference type="PROSITE" id="PS50043"/>
    </source>
</evidence>
<evidence type="ECO:0000256" key="1">
    <source>
        <dbReference type="ARBA" id="ARBA00022553"/>
    </source>
</evidence>
<keyword evidence="2 6" id="KW-0238">DNA-binding</keyword>
<organism evidence="6 7">
    <name type="scientific">Parapedobacter pyrenivorans</name>
    <dbReference type="NCBI Taxonomy" id="1305674"/>
    <lineage>
        <taxon>Bacteria</taxon>
        <taxon>Pseudomonadati</taxon>
        <taxon>Bacteroidota</taxon>
        <taxon>Sphingobacteriia</taxon>
        <taxon>Sphingobacteriales</taxon>
        <taxon>Sphingobacteriaceae</taxon>
        <taxon>Parapedobacter</taxon>
    </lineage>
</organism>
<dbReference type="InterPro" id="IPR016032">
    <property type="entry name" value="Sig_transdc_resp-reg_C-effctor"/>
</dbReference>
<evidence type="ECO:0000313" key="7">
    <source>
        <dbReference type="Proteomes" id="UP000660862"/>
    </source>
</evidence>
<protein>
    <submittedName>
        <fullName evidence="6">DNA-binding response regulator</fullName>
    </submittedName>
</protein>
<dbReference type="GO" id="GO:0003677">
    <property type="term" value="F:DNA binding"/>
    <property type="evidence" value="ECO:0007669"/>
    <property type="project" value="UniProtKB-KW"/>
</dbReference>
<keyword evidence="1 3" id="KW-0597">Phosphoprotein</keyword>
<dbReference type="AlphaFoldDB" id="A0A917HZ54"/>
<dbReference type="EMBL" id="BMER01000004">
    <property type="protein sequence ID" value="GGG97212.1"/>
    <property type="molecule type" value="Genomic_DNA"/>
</dbReference>
<keyword evidence="7" id="KW-1185">Reference proteome</keyword>
<comment type="caution">
    <text evidence="6">The sequence shown here is derived from an EMBL/GenBank/DDBJ whole genome shotgun (WGS) entry which is preliminary data.</text>
</comment>
<dbReference type="InterPro" id="IPR039420">
    <property type="entry name" value="WalR-like"/>
</dbReference>
<dbReference type="PANTHER" id="PTHR43214">
    <property type="entry name" value="TWO-COMPONENT RESPONSE REGULATOR"/>
    <property type="match status" value="1"/>
</dbReference>
<dbReference type="PANTHER" id="PTHR43214:SF43">
    <property type="entry name" value="TWO-COMPONENT RESPONSE REGULATOR"/>
    <property type="match status" value="1"/>
</dbReference>
<dbReference type="Pfam" id="PF00072">
    <property type="entry name" value="Response_reg"/>
    <property type="match status" value="1"/>
</dbReference>
<dbReference type="Gene3D" id="3.40.50.2300">
    <property type="match status" value="1"/>
</dbReference>
<dbReference type="RefSeq" id="WP_188507439.1">
    <property type="nucleotide sequence ID" value="NZ_BMER01000004.1"/>
</dbReference>
<accession>A0A917HZ54</accession>
<dbReference type="PRINTS" id="PR00038">
    <property type="entry name" value="HTHLUXR"/>
</dbReference>
<proteinExistence type="predicted"/>
<feature type="domain" description="HTH luxR-type" evidence="4">
    <location>
        <begin position="150"/>
        <end position="215"/>
    </location>
</feature>
<reference evidence="6" key="1">
    <citation type="journal article" date="2014" name="Int. J. Syst. Evol. Microbiol.">
        <title>Complete genome sequence of Corynebacterium casei LMG S-19264T (=DSM 44701T), isolated from a smear-ripened cheese.</title>
        <authorList>
            <consortium name="US DOE Joint Genome Institute (JGI-PGF)"/>
            <person name="Walter F."/>
            <person name="Albersmeier A."/>
            <person name="Kalinowski J."/>
            <person name="Ruckert C."/>
        </authorList>
    </citation>
    <scope>NUCLEOTIDE SEQUENCE</scope>
    <source>
        <strain evidence="6">CGMCC 1.12195</strain>
    </source>
</reference>
<feature type="domain" description="Response regulatory" evidence="5">
    <location>
        <begin position="7"/>
        <end position="123"/>
    </location>
</feature>
<reference evidence="6" key="2">
    <citation type="submission" date="2020-09" db="EMBL/GenBank/DDBJ databases">
        <authorList>
            <person name="Sun Q."/>
            <person name="Zhou Y."/>
        </authorList>
    </citation>
    <scope>NUCLEOTIDE SEQUENCE</scope>
    <source>
        <strain evidence="6">CGMCC 1.12195</strain>
    </source>
</reference>
<dbReference type="GO" id="GO:0006355">
    <property type="term" value="P:regulation of DNA-templated transcription"/>
    <property type="evidence" value="ECO:0007669"/>
    <property type="project" value="InterPro"/>
</dbReference>
<dbReference type="GO" id="GO:0000160">
    <property type="term" value="P:phosphorelay signal transduction system"/>
    <property type="evidence" value="ECO:0007669"/>
    <property type="project" value="InterPro"/>
</dbReference>
<gene>
    <name evidence="6" type="primary">citB</name>
    <name evidence="6" type="ORF">GCM10007415_35630</name>
</gene>
<dbReference type="Pfam" id="PF00196">
    <property type="entry name" value="GerE"/>
    <property type="match status" value="1"/>
</dbReference>
<name>A0A917HZ54_9SPHI</name>
<evidence type="ECO:0000256" key="3">
    <source>
        <dbReference type="PROSITE-ProRule" id="PRU00169"/>
    </source>
</evidence>
<dbReference type="SMART" id="SM00421">
    <property type="entry name" value="HTH_LUXR"/>
    <property type="match status" value="1"/>
</dbReference>
<dbReference type="InterPro" id="IPR011006">
    <property type="entry name" value="CheY-like_superfamily"/>
</dbReference>
<dbReference type="PROSITE" id="PS50043">
    <property type="entry name" value="HTH_LUXR_2"/>
    <property type="match status" value="1"/>
</dbReference>
<dbReference type="SUPFAM" id="SSF52172">
    <property type="entry name" value="CheY-like"/>
    <property type="match status" value="1"/>
</dbReference>
<dbReference type="CDD" id="cd06170">
    <property type="entry name" value="LuxR_C_like"/>
    <property type="match status" value="1"/>
</dbReference>
<dbReference type="InterPro" id="IPR058245">
    <property type="entry name" value="NreC/VraR/RcsB-like_REC"/>
</dbReference>
<evidence type="ECO:0000313" key="6">
    <source>
        <dbReference type="EMBL" id="GGG97212.1"/>
    </source>
</evidence>
<dbReference type="SMART" id="SM00448">
    <property type="entry name" value="REC"/>
    <property type="match status" value="1"/>
</dbReference>
<evidence type="ECO:0000259" key="5">
    <source>
        <dbReference type="PROSITE" id="PS50110"/>
    </source>
</evidence>